<keyword evidence="3" id="KW-1185">Reference proteome</keyword>
<protein>
    <recommendedName>
        <fullName evidence="4">FlgD Ig-like domain-containing protein</fullName>
    </recommendedName>
</protein>
<dbReference type="Gene3D" id="2.60.40.4070">
    <property type="match status" value="1"/>
</dbReference>
<evidence type="ECO:0000313" key="3">
    <source>
        <dbReference type="Proteomes" id="UP000321513"/>
    </source>
</evidence>
<gene>
    <name evidence="2" type="ORF">SAE01_10490</name>
</gene>
<comment type="caution">
    <text evidence="2">The sequence shown here is derived from an EMBL/GenBank/DDBJ whole genome shotgun (WGS) entry which is preliminary data.</text>
</comment>
<evidence type="ECO:0000256" key="1">
    <source>
        <dbReference type="SAM" id="SignalP"/>
    </source>
</evidence>
<evidence type="ECO:0008006" key="4">
    <source>
        <dbReference type="Google" id="ProtNLM"/>
    </source>
</evidence>
<keyword evidence="1" id="KW-0732">Signal</keyword>
<dbReference type="AlphaFoldDB" id="A0A512B9D7"/>
<organism evidence="2 3">
    <name type="scientific">Segetibacter aerophilus</name>
    <dbReference type="NCBI Taxonomy" id="670293"/>
    <lineage>
        <taxon>Bacteria</taxon>
        <taxon>Pseudomonadati</taxon>
        <taxon>Bacteroidota</taxon>
        <taxon>Chitinophagia</taxon>
        <taxon>Chitinophagales</taxon>
        <taxon>Chitinophagaceae</taxon>
        <taxon>Segetibacter</taxon>
    </lineage>
</organism>
<dbReference type="Gene3D" id="2.130.10.10">
    <property type="entry name" value="YVTN repeat-like/Quinoprotein amine dehydrogenase"/>
    <property type="match status" value="1"/>
</dbReference>
<feature type="chain" id="PRO_5022226997" description="FlgD Ig-like domain-containing protein" evidence="1">
    <location>
        <begin position="21"/>
        <end position="998"/>
    </location>
</feature>
<evidence type="ECO:0000313" key="2">
    <source>
        <dbReference type="EMBL" id="GEO08553.1"/>
    </source>
</evidence>
<dbReference type="InterPro" id="IPR011044">
    <property type="entry name" value="Quino_amine_DH_bsu"/>
</dbReference>
<sequence>MKMKNITALLLIFLSLQVGAQVVKRLEKLNSPAGQGSPVNGHNPNSFTLASTVRTSAGVYKTDGTLVRTLWSGMTKPAGTYAVKWDGTDDLFNTLPIDEYNVKVLSNHVSYDWQGVIGNTSTFQTGNRVHRSLDPAIGIVVVNNKAYYCVGYGEGESGNGMFALNNIQEKNNPMPFETSGQNSDFMATDGTMIYWAGYDAFQPHHSFVFATKVNDRSEVKFSKGINTPVKYAHTYASAIGYRDDANGKISGLAVSSGYIFICRKTLNEVLVLNKVTGAVAQRLTYTTPSAITISNTTLWLCTGTNTVSKYTIKSDGSLTASGTVIDGFISPITMANNGNIVALVDGGSSQQIKAFDVNSGRALWTLGQVGGHISSPVVANDRFGFWKFDPENASKQGFGAVAFAPDGSFWVCDPANYKIAHFAANRTYIEGILYTGRSYSLAVDVVNHTRVINSMHEYKVDYTSPIKSSWTYKYNWQGNVTSNYDMLYQIRHMATLSNGRTYAMMKRKSDGRAELVELDPATGIRYTGLIFSSTAKIYADGSIGEMQNSGVNERQYFKKRTLIEFVGRDPVYSGATTIATHTNTARNEPRNASINIYPTEITSSGILTLYKGGRTVGETSSYHLGGLDVSTEAVKWKTALPTFDEYQGPFPHNGDFEVGNFGGNDGGQGDAAMAIEKSIFTHYYGEFWKNGQTNIFNHYYENGLFVGQFGTTSDDVTEKAAAGMAGNAFSPVVVKVGQDYYIYHNDESYHGGTHRWKISGLNTVTLQTIPITSNFVRTSETPALPGVDLMAGLPYRSVLPGRVGAITRTPATETRRWQVKTNSFTYQKRNSYDVYFEYSETNKSNSTIDFNLGKNSSLANWSITGEISYAGAGANSPDNNGTNQYLDVLDNAGKIIVRIYRKISYTNFYTTQYANNTAILSQPDEVSRKFTSHLQPIKIAKSGGNIIVTYAGQRAVRVAAFDPTADIRSPAKLQVKCTNDGGGQGKKGSLHQFRFFTN</sequence>
<dbReference type="Proteomes" id="UP000321513">
    <property type="component" value="Unassembled WGS sequence"/>
</dbReference>
<feature type="signal peptide" evidence="1">
    <location>
        <begin position="1"/>
        <end position="20"/>
    </location>
</feature>
<proteinExistence type="predicted"/>
<dbReference type="SUPFAM" id="SSF50969">
    <property type="entry name" value="YVTN repeat-like/Quinoprotein amine dehydrogenase"/>
    <property type="match status" value="1"/>
</dbReference>
<name>A0A512B9D7_9BACT</name>
<dbReference type="EMBL" id="BJYT01000002">
    <property type="protein sequence ID" value="GEO08553.1"/>
    <property type="molecule type" value="Genomic_DNA"/>
</dbReference>
<reference evidence="2 3" key="1">
    <citation type="submission" date="2019-07" db="EMBL/GenBank/DDBJ databases">
        <title>Whole genome shotgun sequence of Segetibacter aerophilus NBRC 106135.</title>
        <authorList>
            <person name="Hosoyama A."/>
            <person name="Uohara A."/>
            <person name="Ohji S."/>
            <person name="Ichikawa N."/>
        </authorList>
    </citation>
    <scope>NUCLEOTIDE SEQUENCE [LARGE SCALE GENOMIC DNA]</scope>
    <source>
        <strain evidence="2 3">NBRC 106135</strain>
    </source>
</reference>
<dbReference type="InterPro" id="IPR015943">
    <property type="entry name" value="WD40/YVTN_repeat-like_dom_sf"/>
</dbReference>
<accession>A0A512B9D7</accession>